<dbReference type="PRINTS" id="PR00039">
    <property type="entry name" value="HTHLYSR"/>
</dbReference>
<dbReference type="SUPFAM" id="SSF46785">
    <property type="entry name" value="Winged helix' DNA-binding domain"/>
    <property type="match status" value="1"/>
</dbReference>
<dbReference type="PROSITE" id="PS50931">
    <property type="entry name" value="HTH_LYSR"/>
    <property type="match status" value="1"/>
</dbReference>
<dbReference type="AlphaFoldDB" id="A0A3M6EH77"/>
<dbReference type="PANTHER" id="PTHR30537:SF72">
    <property type="entry name" value="LYSR FAMILY TRANSCRIPTIONAL REGULATOR"/>
    <property type="match status" value="1"/>
</dbReference>
<dbReference type="InterPro" id="IPR000847">
    <property type="entry name" value="LysR_HTH_N"/>
</dbReference>
<proteinExistence type="inferred from homology"/>
<name>A0A3M6EH77_9PSED</name>
<gene>
    <name evidence="6" type="ORF">ALP05_03472</name>
</gene>
<protein>
    <submittedName>
        <fullName evidence="6">Regulatory protein, LysR:LysR, substrate-binding</fullName>
    </submittedName>
</protein>
<accession>A0A3M6EH77</accession>
<dbReference type="GO" id="GO:0006351">
    <property type="term" value="P:DNA-templated transcription"/>
    <property type="evidence" value="ECO:0007669"/>
    <property type="project" value="TreeGrafter"/>
</dbReference>
<dbReference type="Proteomes" id="UP000269872">
    <property type="component" value="Unassembled WGS sequence"/>
</dbReference>
<dbReference type="PANTHER" id="PTHR30537">
    <property type="entry name" value="HTH-TYPE TRANSCRIPTIONAL REGULATOR"/>
    <property type="match status" value="1"/>
</dbReference>
<dbReference type="InterPro" id="IPR036390">
    <property type="entry name" value="WH_DNA-bd_sf"/>
</dbReference>
<comment type="caution">
    <text evidence="6">The sequence shown here is derived from an EMBL/GenBank/DDBJ whole genome shotgun (WGS) entry which is preliminary data.</text>
</comment>
<evidence type="ECO:0000256" key="4">
    <source>
        <dbReference type="ARBA" id="ARBA00023163"/>
    </source>
</evidence>
<comment type="similarity">
    <text evidence="1">Belongs to the LysR transcriptional regulatory family.</text>
</comment>
<evidence type="ECO:0000256" key="2">
    <source>
        <dbReference type="ARBA" id="ARBA00023015"/>
    </source>
</evidence>
<keyword evidence="4" id="KW-0804">Transcription</keyword>
<dbReference type="FunFam" id="1.10.10.10:FF:000001">
    <property type="entry name" value="LysR family transcriptional regulator"/>
    <property type="match status" value="1"/>
</dbReference>
<dbReference type="Gene3D" id="1.10.10.10">
    <property type="entry name" value="Winged helix-like DNA-binding domain superfamily/Winged helix DNA-binding domain"/>
    <property type="match status" value="1"/>
</dbReference>
<evidence type="ECO:0000313" key="7">
    <source>
        <dbReference type="Proteomes" id="UP000269872"/>
    </source>
</evidence>
<sequence>MESLGSISVFVLVAETRSFTQAGKRLGISSSGVGKSIGRLEESLGVRLFHRSTRSIALTLEGSIFLERCRRVLSELETAEME</sequence>
<feature type="domain" description="HTH lysR-type" evidence="5">
    <location>
        <begin position="1"/>
        <end position="59"/>
    </location>
</feature>
<evidence type="ECO:0000256" key="1">
    <source>
        <dbReference type="ARBA" id="ARBA00009437"/>
    </source>
</evidence>
<dbReference type="InterPro" id="IPR036388">
    <property type="entry name" value="WH-like_DNA-bd_sf"/>
</dbReference>
<keyword evidence="2" id="KW-0805">Transcription regulation</keyword>
<reference evidence="6 7" key="1">
    <citation type="submission" date="2018-08" db="EMBL/GenBank/DDBJ databases">
        <title>Recombination of ecologically and evolutionarily significant loci maintains genetic cohesion in the Pseudomonas syringae species complex.</title>
        <authorList>
            <person name="Dillon M."/>
            <person name="Thakur S."/>
            <person name="Almeida R.N.D."/>
            <person name="Weir B.S."/>
            <person name="Guttman D.S."/>
        </authorList>
    </citation>
    <scope>NUCLEOTIDE SEQUENCE [LARGE SCALE GENOMIC DNA]</scope>
    <source>
        <strain evidence="6 7">ICMP 7496</strain>
    </source>
</reference>
<evidence type="ECO:0000256" key="3">
    <source>
        <dbReference type="ARBA" id="ARBA00023125"/>
    </source>
</evidence>
<evidence type="ECO:0000259" key="5">
    <source>
        <dbReference type="PROSITE" id="PS50931"/>
    </source>
</evidence>
<organism evidence="6 7">
    <name type="scientific">Pseudomonas caricapapayae</name>
    <dbReference type="NCBI Taxonomy" id="46678"/>
    <lineage>
        <taxon>Bacteria</taxon>
        <taxon>Pseudomonadati</taxon>
        <taxon>Pseudomonadota</taxon>
        <taxon>Gammaproteobacteria</taxon>
        <taxon>Pseudomonadales</taxon>
        <taxon>Pseudomonadaceae</taxon>
        <taxon>Pseudomonas</taxon>
    </lineage>
</organism>
<dbReference type="EMBL" id="RBUY01000237">
    <property type="protein sequence ID" value="RMV67699.1"/>
    <property type="molecule type" value="Genomic_DNA"/>
</dbReference>
<dbReference type="GO" id="GO:0043565">
    <property type="term" value="F:sequence-specific DNA binding"/>
    <property type="evidence" value="ECO:0007669"/>
    <property type="project" value="TreeGrafter"/>
</dbReference>
<keyword evidence="3" id="KW-0238">DNA-binding</keyword>
<dbReference type="Pfam" id="PF00126">
    <property type="entry name" value="HTH_1"/>
    <property type="match status" value="1"/>
</dbReference>
<dbReference type="InterPro" id="IPR058163">
    <property type="entry name" value="LysR-type_TF_proteobact-type"/>
</dbReference>
<evidence type="ECO:0000313" key="6">
    <source>
        <dbReference type="EMBL" id="RMV67699.1"/>
    </source>
</evidence>
<dbReference type="GO" id="GO:0003700">
    <property type="term" value="F:DNA-binding transcription factor activity"/>
    <property type="evidence" value="ECO:0007669"/>
    <property type="project" value="InterPro"/>
</dbReference>